<feature type="signal peptide" evidence="1">
    <location>
        <begin position="1"/>
        <end position="26"/>
    </location>
</feature>
<protein>
    <recommendedName>
        <fullName evidence="2">Bifunctional inhibitor/plant lipid transfer protein/seed storage helical domain-containing protein</fullName>
    </recommendedName>
</protein>
<name>A0A8T2VLV3_CERRI</name>
<gene>
    <name evidence="3" type="ORF">KP509_01G091200</name>
</gene>
<keyword evidence="1" id="KW-0732">Signal</keyword>
<evidence type="ECO:0000256" key="1">
    <source>
        <dbReference type="SAM" id="SignalP"/>
    </source>
</evidence>
<dbReference type="EMBL" id="CM035406">
    <property type="protein sequence ID" value="KAH7447104.1"/>
    <property type="molecule type" value="Genomic_DNA"/>
</dbReference>
<keyword evidence="4" id="KW-1185">Reference proteome</keyword>
<feature type="domain" description="Bifunctional inhibitor/plant lipid transfer protein/seed storage helical" evidence="2">
    <location>
        <begin position="27"/>
        <end position="108"/>
    </location>
</feature>
<dbReference type="Proteomes" id="UP000825935">
    <property type="component" value="Chromosome 1"/>
</dbReference>
<evidence type="ECO:0000313" key="3">
    <source>
        <dbReference type="EMBL" id="KAH7447104.1"/>
    </source>
</evidence>
<organism evidence="3 4">
    <name type="scientific">Ceratopteris richardii</name>
    <name type="common">Triangle waterfern</name>
    <dbReference type="NCBI Taxonomy" id="49495"/>
    <lineage>
        <taxon>Eukaryota</taxon>
        <taxon>Viridiplantae</taxon>
        <taxon>Streptophyta</taxon>
        <taxon>Embryophyta</taxon>
        <taxon>Tracheophyta</taxon>
        <taxon>Polypodiopsida</taxon>
        <taxon>Polypodiidae</taxon>
        <taxon>Polypodiales</taxon>
        <taxon>Pteridineae</taxon>
        <taxon>Pteridaceae</taxon>
        <taxon>Parkerioideae</taxon>
        <taxon>Ceratopteris</taxon>
    </lineage>
</organism>
<dbReference type="Pfam" id="PF14368">
    <property type="entry name" value="LTP_2"/>
    <property type="match status" value="1"/>
</dbReference>
<evidence type="ECO:0000313" key="4">
    <source>
        <dbReference type="Proteomes" id="UP000825935"/>
    </source>
</evidence>
<dbReference type="InterPro" id="IPR036312">
    <property type="entry name" value="Bifun_inhib/LTP/seed_sf"/>
</dbReference>
<sequence length="110" mass="12038">MKGLTIFTQVLLVTLMYAGWFSRSLGIVSSSCRDEDEALSLTLPCIASGSMEMRPSKACCDGIKELVKSMNLQCMCEIFISAGATASPSLLRSYNRRCSLNVPPNFTCRL</sequence>
<comment type="caution">
    <text evidence="3">The sequence shown here is derived from an EMBL/GenBank/DDBJ whole genome shotgun (WGS) entry which is preliminary data.</text>
</comment>
<dbReference type="OrthoDB" id="659547at2759"/>
<evidence type="ECO:0000259" key="2">
    <source>
        <dbReference type="Pfam" id="PF14368"/>
    </source>
</evidence>
<accession>A0A8T2VLV3</accession>
<dbReference type="Gene3D" id="1.10.110.10">
    <property type="entry name" value="Plant lipid-transfer and hydrophobic proteins"/>
    <property type="match status" value="1"/>
</dbReference>
<dbReference type="AlphaFoldDB" id="A0A8T2VLV3"/>
<dbReference type="InterPro" id="IPR016140">
    <property type="entry name" value="Bifunc_inhib/LTP/seed_store"/>
</dbReference>
<feature type="chain" id="PRO_5035918553" description="Bifunctional inhibitor/plant lipid transfer protein/seed storage helical domain-containing protein" evidence="1">
    <location>
        <begin position="27"/>
        <end position="110"/>
    </location>
</feature>
<proteinExistence type="predicted"/>
<dbReference type="SUPFAM" id="SSF47699">
    <property type="entry name" value="Bifunctional inhibitor/lipid-transfer protein/seed storage 2S albumin"/>
    <property type="match status" value="1"/>
</dbReference>
<reference evidence="3" key="1">
    <citation type="submission" date="2021-08" db="EMBL/GenBank/DDBJ databases">
        <title>WGS assembly of Ceratopteris richardii.</title>
        <authorList>
            <person name="Marchant D.B."/>
            <person name="Chen G."/>
            <person name="Jenkins J."/>
            <person name="Shu S."/>
            <person name="Leebens-Mack J."/>
            <person name="Grimwood J."/>
            <person name="Schmutz J."/>
            <person name="Soltis P."/>
            <person name="Soltis D."/>
            <person name="Chen Z.-H."/>
        </authorList>
    </citation>
    <scope>NUCLEOTIDE SEQUENCE</scope>
    <source>
        <strain evidence="3">Whitten #5841</strain>
        <tissue evidence="3">Leaf</tissue>
    </source>
</reference>